<comment type="cofactor">
    <cofactor evidence="6">
        <name>Mn(2+)</name>
        <dbReference type="ChEBI" id="CHEBI:29035"/>
    </cofactor>
    <text evidence="6">Binds 1 Mn(2+) ion per subunit.</text>
</comment>
<feature type="active site" description="Proton donor" evidence="6">
    <location>
        <position position="27"/>
    </location>
</feature>
<keyword evidence="4 6" id="KW-0456">Lyase</keyword>
<dbReference type="PANTHER" id="PTHR42909">
    <property type="entry name" value="ZGC:136858"/>
    <property type="match status" value="1"/>
</dbReference>
<organism evidence="7 8">
    <name type="scientific">Roseisolibacter agri</name>
    <dbReference type="NCBI Taxonomy" id="2014610"/>
    <lineage>
        <taxon>Bacteria</taxon>
        <taxon>Pseudomonadati</taxon>
        <taxon>Gemmatimonadota</taxon>
        <taxon>Gemmatimonadia</taxon>
        <taxon>Gemmatimonadales</taxon>
        <taxon>Gemmatimonadaceae</taxon>
        <taxon>Roseisolibacter</taxon>
    </lineage>
</organism>
<proteinExistence type="inferred from homology"/>
<evidence type="ECO:0000313" key="8">
    <source>
        <dbReference type="Proteomes" id="UP001161325"/>
    </source>
</evidence>
<name>A0AA37V5N7_9BACT</name>
<dbReference type="EC" id="4.2.1.70" evidence="6"/>
<gene>
    <name evidence="6 7" type="primary">psuG</name>
    <name evidence="7" type="ORF">rosag_08690</name>
</gene>
<dbReference type="SUPFAM" id="SSF110581">
    <property type="entry name" value="Indigoidine synthase A-like"/>
    <property type="match status" value="1"/>
</dbReference>
<evidence type="ECO:0000256" key="1">
    <source>
        <dbReference type="ARBA" id="ARBA00022723"/>
    </source>
</evidence>
<keyword evidence="8" id="KW-1185">Reference proteome</keyword>
<protein>
    <recommendedName>
        <fullName evidence="6">Pseudouridine-5'-phosphate glycosidase</fullName>
        <shortName evidence="6">PsiMP glycosidase</shortName>
        <ecNumber evidence="6">4.2.1.70</ecNumber>
    </recommendedName>
</protein>
<dbReference type="GO" id="GO:0016798">
    <property type="term" value="F:hydrolase activity, acting on glycosyl bonds"/>
    <property type="evidence" value="ECO:0007669"/>
    <property type="project" value="UniProtKB-KW"/>
</dbReference>
<accession>A0AA37V5N7</accession>
<comment type="similarity">
    <text evidence="6">Belongs to the pseudouridine-5'-phosphate glycosidase family.</text>
</comment>
<dbReference type="Pfam" id="PF04227">
    <property type="entry name" value="Indigoidine_A"/>
    <property type="match status" value="1"/>
</dbReference>
<dbReference type="EMBL" id="BRXS01000001">
    <property type="protein sequence ID" value="GLC24356.1"/>
    <property type="molecule type" value="Genomic_DNA"/>
</dbReference>
<evidence type="ECO:0000256" key="2">
    <source>
        <dbReference type="ARBA" id="ARBA00022801"/>
    </source>
</evidence>
<keyword evidence="5 6" id="KW-0326">Glycosidase</keyword>
<feature type="binding site" evidence="6">
    <location>
        <begin position="148"/>
        <end position="150"/>
    </location>
    <ligand>
        <name>substrate</name>
    </ligand>
</feature>
<evidence type="ECO:0000256" key="4">
    <source>
        <dbReference type="ARBA" id="ARBA00023239"/>
    </source>
</evidence>
<dbReference type="InterPro" id="IPR022830">
    <property type="entry name" value="Indigdn_synthA-like"/>
</dbReference>
<feature type="binding site" evidence="6">
    <location>
        <position position="88"/>
    </location>
    <ligand>
        <name>substrate</name>
    </ligand>
</feature>
<dbReference type="GO" id="GO:0046872">
    <property type="term" value="F:metal ion binding"/>
    <property type="evidence" value="ECO:0007669"/>
    <property type="project" value="UniProtKB-KW"/>
</dbReference>
<dbReference type="GO" id="GO:0005737">
    <property type="term" value="C:cytoplasm"/>
    <property type="evidence" value="ECO:0007669"/>
    <property type="project" value="TreeGrafter"/>
</dbReference>
<evidence type="ECO:0000313" key="7">
    <source>
        <dbReference type="EMBL" id="GLC24356.1"/>
    </source>
</evidence>
<dbReference type="RefSeq" id="WP_284348807.1">
    <property type="nucleotide sequence ID" value="NZ_BRXS01000001.1"/>
</dbReference>
<dbReference type="Proteomes" id="UP001161325">
    <property type="component" value="Unassembled WGS sequence"/>
</dbReference>
<dbReference type="HAMAP" id="MF_01876">
    <property type="entry name" value="PsiMP_glycosidase"/>
    <property type="match status" value="1"/>
</dbReference>
<dbReference type="AlphaFoldDB" id="A0AA37V5N7"/>
<comment type="caution">
    <text evidence="7">The sequence shown here is derived from an EMBL/GenBank/DDBJ whole genome shotgun (WGS) entry which is preliminary data.</text>
</comment>
<comment type="catalytic activity">
    <reaction evidence="6">
        <text>D-ribose 5-phosphate + uracil = psi-UMP + H2O</text>
        <dbReference type="Rhea" id="RHEA:18337"/>
        <dbReference type="ChEBI" id="CHEBI:15377"/>
        <dbReference type="ChEBI" id="CHEBI:17568"/>
        <dbReference type="ChEBI" id="CHEBI:58380"/>
        <dbReference type="ChEBI" id="CHEBI:78346"/>
        <dbReference type="EC" id="4.2.1.70"/>
    </reaction>
</comment>
<keyword evidence="3 6" id="KW-0464">Manganese</keyword>
<dbReference type="Gene3D" id="3.40.1790.10">
    <property type="entry name" value="Indigoidine synthase domain"/>
    <property type="match status" value="1"/>
</dbReference>
<dbReference type="GO" id="GO:0004730">
    <property type="term" value="F:pseudouridylate synthase activity"/>
    <property type="evidence" value="ECO:0007669"/>
    <property type="project" value="UniProtKB-UniRule"/>
</dbReference>
<sequence>MSDPSPLRLTAAIRAARDAGRPIVALESSVLAQGLPIPANRDAADRMTGAVERAGAVPAVTAVVHGVPTLGLEPAELERFLAREGVRKVSARDLAPAMLRGHDGATTVAASLAIGAMAGVEVFATGGIGGVHREAPGSAPTSWVRDESADLLEMARSPMLCVCAGAKSILDLPATLERLETLGVPIVGYRTDTLPGFFTVDTGLRLPHRADTPQELAALWRHHRALGRRETVLVVQPPPADTALPRELVDGAVAHALADAARQGVAGPGVTPFLLAAVERATGGRSLVANLALLEANARLAGEVAVALAG</sequence>
<dbReference type="InterPro" id="IPR007342">
    <property type="entry name" value="PsuG"/>
</dbReference>
<evidence type="ECO:0000256" key="5">
    <source>
        <dbReference type="ARBA" id="ARBA00023295"/>
    </source>
</evidence>
<comment type="function">
    <text evidence="6">Catalyzes the reversible cleavage of pseudouridine 5'-phosphate (PsiMP) to ribose 5-phosphate and uracil. Functions biologically in the cleavage direction, as part of a pseudouridine degradation pathway.</text>
</comment>
<comment type="subunit">
    <text evidence="6">Homotrimer.</text>
</comment>
<feature type="binding site" evidence="6">
    <location>
        <position position="108"/>
    </location>
    <ligand>
        <name>substrate</name>
    </ligand>
</feature>
<keyword evidence="1 6" id="KW-0479">Metal-binding</keyword>
<feature type="binding site" evidence="6">
    <location>
        <position position="146"/>
    </location>
    <ligand>
        <name>Mn(2+)</name>
        <dbReference type="ChEBI" id="CHEBI:29035"/>
    </ligand>
</feature>
<dbReference type="GO" id="GO:0046113">
    <property type="term" value="P:nucleobase catabolic process"/>
    <property type="evidence" value="ECO:0007669"/>
    <property type="project" value="UniProtKB-UniRule"/>
</dbReference>
<evidence type="ECO:0000256" key="6">
    <source>
        <dbReference type="HAMAP-Rule" id="MF_01876"/>
    </source>
</evidence>
<reference evidence="7" key="1">
    <citation type="submission" date="2022-08" db="EMBL/GenBank/DDBJ databases">
        <title>Draft genome sequencing of Roseisolibacter agri AW1220.</title>
        <authorList>
            <person name="Tobiishi Y."/>
            <person name="Tonouchi A."/>
        </authorList>
    </citation>
    <scope>NUCLEOTIDE SEQUENCE</scope>
    <source>
        <strain evidence="7">AW1220</strain>
    </source>
</reference>
<evidence type="ECO:0000256" key="3">
    <source>
        <dbReference type="ARBA" id="ARBA00023211"/>
    </source>
</evidence>
<keyword evidence="2 6" id="KW-0378">Hydrolase</keyword>
<feature type="active site" description="Nucleophile" evidence="6">
    <location>
        <position position="167"/>
    </location>
</feature>
<dbReference type="PANTHER" id="PTHR42909:SF1">
    <property type="entry name" value="CARBOHYDRATE KINASE PFKB DOMAIN-CONTAINING PROTEIN"/>
    <property type="match status" value="1"/>
</dbReference>